<proteinExistence type="predicted"/>
<evidence type="ECO:0000256" key="1">
    <source>
        <dbReference type="ARBA" id="ARBA00002668"/>
    </source>
</evidence>
<protein>
    <recommendedName>
        <fullName evidence="3">BTB domain-containing protein</fullName>
    </recommendedName>
</protein>
<dbReference type="Gene3D" id="3.30.710.10">
    <property type="entry name" value="Potassium Channel Kv1.1, Chain A"/>
    <property type="match status" value="1"/>
</dbReference>
<comment type="pathway">
    <text evidence="2">Protein modification; protein ubiquitination.</text>
</comment>
<reference evidence="4 5" key="1">
    <citation type="submission" date="2022-03" db="EMBL/GenBank/DDBJ databases">
        <authorList>
            <person name="Macdonald S."/>
            <person name="Ahmed S."/>
            <person name="Newling K."/>
        </authorList>
    </citation>
    <scope>NUCLEOTIDE SEQUENCE [LARGE SCALE GENOMIC DNA]</scope>
</reference>
<dbReference type="Proteomes" id="UP001642260">
    <property type="component" value="Unassembled WGS sequence"/>
</dbReference>
<organism evidence="4 5">
    <name type="scientific">Eruca vesicaria subsp. sativa</name>
    <name type="common">Garden rocket</name>
    <name type="synonym">Eruca sativa</name>
    <dbReference type="NCBI Taxonomy" id="29727"/>
    <lineage>
        <taxon>Eukaryota</taxon>
        <taxon>Viridiplantae</taxon>
        <taxon>Streptophyta</taxon>
        <taxon>Embryophyta</taxon>
        <taxon>Tracheophyta</taxon>
        <taxon>Spermatophyta</taxon>
        <taxon>Magnoliopsida</taxon>
        <taxon>eudicotyledons</taxon>
        <taxon>Gunneridae</taxon>
        <taxon>Pentapetalae</taxon>
        <taxon>rosids</taxon>
        <taxon>malvids</taxon>
        <taxon>Brassicales</taxon>
        <taxon>Brassicaceae</taxon>
        <taxon>Brassiceae</taxon>
        <taxon>Eruca</taxon>
    </lineage>
</organism>
<dbReference type="PROSITE" id="PS50097">
    <property type="entry name" value="BTB"/>
    <property type="match status" value="1"/>
</dbReference>
<feature type="domain" description="BTB" evidence="3">
    <location>
        <begin position="28"/>
        <end position="98"/>
    </location>
</feature>
<keyword evidence="5" id="KW-1185">Reference proteome</keyword>
<accession>A0ABC8LVA3</accession>
<dbReference type="EMBL" id="CAKOAT010741820">
    <property type="protein sequence ID" value="CAH8387321.1"/>
    <property type="molecule type" value="Genomic_DNA"/>
</dbReference>
<evidence type="ECO:0000259" key="3">
    <source>
        <dbReference type="PROSITE" id="PS50097"/>
    </source>
</evidence>
<evidence type="ECO:0000313" key="4">
    <source>
        <dbReference type="EMBL" id="CAH8387321.1"/>
    </source>
</evidence>
<comment type="function">
    <text evidence="1">May act as a substrate-specific adapter of an E3 ubiquitin-protein ligase complex (CUL3-RBX1-BTB) which mediates the ubiquitination and subsequent proteasomal degradation of target proteins.</text>
</comment>
<dbReference type="CDD" id="cd18186">
    <property type="entry name" value="BTB_POZ_ZBTB_KLHL-like"/>
    <property type="match status" value="1"/>
</dbReference>
<dbReference type="Pfam" id="PF00651">
    <property type="entry name" value="BTB"/>
    <property type="match status" value="1"/>
</dbReference>
<dbReference type="PANTHER" id="PTHR47274">
    <property type="entry name" value="BTB/POZ DOMAIN CONTAINING PROTEIN, EXPRESSED-RELATED"/>
    <property type="match status" value="1"/>
</dbReference>
<dbReference type="PANTHER" id="PTHR47274:SF11">
    <property type="entry name" value="(RAPE) HYPOTHETICAL PROTEIN"/>
    <property type="match status" value="1"/>
</dbReference>
<dbReference type="InterPro" id="IPR011333">
    <property type="entry name" value="SKP1/BTB/POZ_sf"/>
</dbReference>
<comment type="caution">
    <text evidence="4">The sequence shown here is derived from an EMBL/GenBank/DDBJ whole genome shotgun (WGS) entry which is preliminary data.</text>
</comment>
<dbReference type="Gene3D" id="1.25.40.420">
    <property type="match status" value="1"/>
</dbReference>
<dbReference type="InterPro" id="IPR000210">
    <property type="entry name" value="BTB/POZ_dom"/>
</dbReference>
<dbReference type="SUPFAM" id="SSF54695">
    <property type="entry name" value="POZ domain"/>
    <property type="match status" value="1"/>
</dbReference>
<evidence type="ECO:0000313" key="5">
    <source>
        <dbReference type="Proteomes" id="UP001642260"/>
    </source>
</evidence>
<dbReference type="AlphaFoldDB" id="A0ABC8LVA3"/>
<gene>
    <name evidence="4" type="ORF">ERUC_LOCUS39804</name>
</gene>
<dbReference type="InterPro" id="IPR044784">
    <property type="entry name" value="At1g01640-like"/>
</dbReference>
<evidence type="ECO:0000256" key="2">
    <source>
        <dbReference type="ARBA" id="ARBA00004906"/>
    </source>
</evidence>
<dbReference type="SMART" id="SM00225">
    <property type="entry name" value="BTB"/>
    <property type="match status" value="1"/>
</dbReference>
<sequence length="213" mass="24060">MTDTRKRKLDRVDFLGDCVLAFKNSVHTDVIVKSAGDGPGIPAHKTILAAKSKVFSYMLDSDECKTSVEKSITIPDLSYEELKALLEFFYSGILSPTNKHIRALYVAADKYDIPYLQELCRDHFKSTTTLSNVLDILEMSTIHSDNLLKDWATFFVLTHMEEIVNSSGYRLFVQQNPDQGLYITQAFVKSLKSQLGSKLNQLLRVAFLSKPQV</sequence>
<name>A0ABC8LVA3_ERUVS</name>